<dbReference type="Proteomes" id="UP001180845">
    <property type="component" value="Unassembled WGS sequence"/>
</dbReference>
<dbReference type="InterPro" id="IPR011576">
    <property type="entry name" value="Pyridox_Oxase_N"/>
</dbReference>
<dbReference type="InterPro" id="IPR012349">
    <property type="entry name" value="Split_barrel_FMN-bd"/>
</dbReference>
<reference evidence="3" key="1">
    <citation type="submission" date="2023-07" db="EMBL/GenBank/DDBJ databases">
        <title>Sequencing the genomes of 1000 actinobacteria strains.</title>
        <authorList>
            <person name="Klenk H.-P."/>
        </authorList>
    </citation>
    <scope>NUCLEOTIDE SEQUENCE</scope>
    <source>
        <strain evidence="3">DSM 45977</strain>
    </source>
</reference>
<protein>
    <submittedName>
        <fullName evidence="3">PPOX class probable F420-dependent enzyme</fullName>
    </submittedName>
</protein>
<sequence>MVVDLPVVERIAARDNHLATVATTRADGSVQSSVVNAGVARHPITGRSVVAFVTYGRAKLTHLRARPRTALTFRAGWSWITVEGSAEIVGPKDPLEGVDAEGLRLLLREVFAGAGGEHEDWQEYDRAMAREQRAAVLIDPERIYGV</sequence>
<dbReference type="NCBIfam" id="TIGR03618">
    <property type="entry name" value="Rv1155_F420"/>
    <property type="match status" value="1"/>
</dbReference>
<dbReference type="InterPro" id="IPR052019">
    <property type="entry name" value="F420H2_bilvrd_red/Heme_oxyg"/>
</dbReference>
<dbReference type="GO" id="GO:0005829">
    <property type="term" value="C:cytosol"/>
    <property type="evidence" value="ECO:0007669"/>
    <property type="project" value="TreeGrafter"/>
</dbReference>
<proteinExistence type="predicted"/>
<keyword evidence="1" id="KW-0560">Oxidoreductase</keyword>
<dbReference type="SUPFAM" id="SSF50475">
    <property type="entry name" value="FMN-binding split barrel"/>
    <property type="match status" value="1"/>
</dbReference>
<dbReference type="Pfam" id="PF01243">
    <property type="entry name" value="PNPOx_N"/>
    <property type="match status" value="1"/>
</dbReference>
<dbReference type="InterPro" id="IPR019920">
    <property type="entry name" value="F420-binding_dom_put"/>
</dbReference>
<dbReference type="Gene3D" id="2.30.110.10">
    <property type="entry name" value="Electron Transport, Fmn-binding Protein, Chain A"/>
    <property type="match status" value="1"/>
</dbReference>
<organism evidence="3 4">
    <name type="scientific">Haloactinomyces albus</name>
    <dbReference type="NCBI Taxonomy" id="1352928"/>
    <lineage>
        <taxon>Bacteria</taxon>
        <taxon>Bacillati</taxon>
        <taxon>Actinomycetota</taxon>
        <taxon>Actinomycetes</taxon>
        <taxon>Actinopolysporales</taxon>
        <taxon>Actinopolysporaceae</taxon>
        <taxon>Haloactinomyces</taxon>
    </lineage>
</organism>
<evidence type="ECO:0000313" key="3">
    <source>
        <dbReference type="EMBL" id="MDR7300010.1"/>
    </source>
</evidence>
<dbReference type="GO" id="GO:0070967">
    <property type="term" value="F:coenzyme F420 binding"/>
    <property type="evidence" value="ECO:0007669"/>
    <property type="project" value="TreeGrafter"/>
</dbReference>
<comment type="caution">
    <text evidence="3">The sequence shown here is derived from an EMBL/GenBank/DDBJ whole genome shotgun (WGS) entry which is preliminary data.</text>
</comment>
<gene>
    <name evidence="3" type="ORF">JOF55_000191</name>
</gene>
<keyword evidence="4" id="KW-1185">Reference proteome</keyword>
<dbReference type="EMBL" id="JAVDXW010000001">
    <property type="protein sequence ID" value="MDR7300010.1"/>
    <property type="molecule type" value="Genomic_DNA"/>
</dbReference>
<evidence type="ECO:0000313" key="4">
    <source>
        <dbReference type="Proteomes" id="UP001180845"/>
    </source>
</evidence>
<name>A0AAE4CJH6_9ACTN</name>
<feature type="domain" description="Pyridoxamine 5'-phosphate oxidase N-terminal" evidence="2">
    <location>
        <begin position="15"/>
        <end position="144"/>
    </location>
</feature>
<dbReference type="RefSeq" id="WP_310268054.1">
    <property type="nucleotide sequence ID" value="NZ_JAVDXW010000001.1"/>
</dbReference>
<accession>A0AAE4CJH6</accession>
<dbReference type="AlphaFoldDB" id="A0AAE4CJH6"/>
<evidence type="ECO:0000259" key="2">
    <source>
        <dbReference type="Pfam" id="PF01243"/>
    </source>
</evidence>
<dbReference type="PANTHER" id="PTHR35176:SF2">
    <property type="entry name" value="F420H(2)-DEPENDENT REDUCTASE RV1155"/>
    <property type="match status" value="1"/>
</dbReference>
<dbReference type="PANTHER" id="PTHR35176">
    <property type="entry name" value="HEME OXYGENASE HI_0854-RELATED"/>
    <property type="match status" value="1"/>
</dbReference>
<evidence type="ECO:0000256" key="1">
    <source>
        <dbReference type="ARBA" id="ARBA00023002"/>
    </source>
</evidence>
<dbReference type="GO" id="GO:0016627">
    <property type="term" value="F:oxidoreductase activity, acting on the CH-CH group of donors"/>
    <property type="evidence" value="ECO:0007669"/>
    <property type="project" value="TreeGrafter"/>
</dbReference>